<gene>
    <name evidence="8" type="ORF">NWE73_06920</name>
</gene>
<dbReference type="InterPro" id="IPR010827">
    <property type="entry name" value="BamA/TamA_POTRA"/>
</dbReference>
<keyword evidence="2" id="KW-0812">Transmembrane</keyword>
<proteinExistence type="predicted"/>
<dbReference type="PANTHER" id="PTHR12815">
    <property type="entry name" value="SORTING AND ASSEMBLY MACHINERY SAMM50 PROTEIN FAMILY MEMBER"/>
    <property type="match status" value="1"/>
</dbReference>
<keyword evidence="5" id="KW-0998">Cell outer membrane</keyword>
<dbReference type="PROSITE" id="PS51779">
    <property type="entry name" value="POTRA"/>
    <property type="match status" value="3"/>
</dbReference>
<dbReference type="PANTHER" id="PTHR12815:SF47">
    <property type="entry name" value="TRANSLOCATION AND ASSEMBLY MODULE SUBUNIT TAMA"/>
    <property type="match status" value="1"/>
</dbReference>
<dbReference type="Gene3D" id="3.10.20.310">
    <property type="entry name" value="membrane protein fhac"/>
    <property type="match status" value="5"/>
</dbReference>
<feature type="chain" id="PRO_5047098660" evidence="6">
    <location>
        <begin position="26"/>
        <end position="932"/>
    </location>
</feature>
<evidence type="ECO:0000256" key="2">
    <source>
        <dbReference type="ARBA" id="ARBA00022692"/>
    </source>
</evidence>
<dbReference type="Pfam" id="PF07244">
    <property type="entry name" value="POTRA"/>
    <property type="match status" value="5"/>
</dbReference>
<evidence type="ECO:0000313" key="9">
    <source>
        <dbReference type="Proteomes" id="UP001152321"/>
    </source>
</evidence>
<organism evidence="8 9">
    <name type="scientific">Bdellovibrio svalbardensis</name>
    <dbReference type="NCBI Taxonomy" id="2972972"/>
    <lineage>
        <taxon>Bacteria</taxon>
        <taxon>Pseudomonadati</taxon>
        <taxon>Bdellovibrionota</taxon>
        <taxon>Bdellovibrionia</taxon>
        <taxon>Bdellovibrionales</taxon>
        <taxon>Pseudobdellovibrionaceae</taxon>
        <taxon>Bdellovibrio</taxon>
    </lineage>
</organism>
<dbReference type="EMBL" id="JANRMI010000002">
    <property type="protein sequence ID" value="MDG0816088.1"/>
    <property type="molecule type" value="Genomic_DNA"/>
</dbReference>
<evidence type="ECO:0000256" key="5">
    <source>
        <dbReference type="ARBA" id="ARBA00023237"/>
    </source>
</evidence>
<evidence type="ECO:0000259" key="7">
    <source>
        <dbReference type="PROSITE" id="PS51779"/>
    </source>
</evidence>
<sequence length="932" mass="105877">MIFSSRALTLSAALLITLGTCSAWAKKNIDLSNFPAEVRADIYKRFPQAQNDRIGLDQVDEIIRFIQLRPDFDRLQVLDSGNVYKVTYIKTKRIGEVQFQGLKYLSKSEAANYLAIKSGDVFDQQTLIDQGEKLRQSYKDLGFFNAVIDIEMPPREDGNVDIHVKVTENKRTLVANIILQSANQELNKSLAIKLEKVVDDPLTDKTLADINKRARDFLTKEHYVRADLTGPTISYSKDEAEATLTYRLERVEKYAFEFKGIYLLSERKIKNAIDLDTFYSANPTIGAELAQKIRAYYLAEGYARAEVNQQEVETNTPFFKKIVFEIDEGPRIKIQDIVINGKFSRKPAYYSHFIKTHSSEIVDKGYFNKDDLDTGVRNLALQLQNEGYLQTKIVSTRFQYNRDKTEVTLFVNLTEGPLTVIKAVEFSGNSAYSNEQLLKVTSLNPGPLKLSQIEAAVSNIKNYYKNNGYIEMQLLNEKEDLVTYDETSTQAILHFKIFEGPQVRAASIVIEGNNFTKDYVILKELDVEPGQLITPQKIEDSITHLQRTGFFSTIEVRTLEEKTTQANRTVLVKVTERDPGLFTVGAGATNERTFTLRGYTSIAYRNLLGTGRGLSLRLEGNYNVTEFKYLESKIVLGYLEPYLFDTKLRGRINITRSSQITDYNVGQITDVNSYTYSLEKDLTTHILGTYDVWSMAQVKDYGLDERYPYQPTRQDIVTTGPNVDFDYRDNPFTPTRGTFTRVTAEYSDPVIGSTETIKYWRAVASFTHYWHVDRWQKQPVVWANQVRGGYLKNLAQTNSNINGVPWDKKGFSLGGTSTVRGYEAGTEYFPNNKDLGIEGTSNKYYLTTDSTMFLIKSELRFPVYGSLGGAAFYDAGEVLIEGLDIKEPYRASTGFGIRYNTPVGPLSVDMAWKLNMQPGESPWRIHLSIGTF</sequence>
<accession>A0ABT6DH10</accession>
<feature type="domain" description="POTRA" evidence="7">
    <location>
        <begin position="503"/>
        <end position="577"/>
    </location>
</feature>
<keyword evidence="9" id="KW-1185">Reference proteome</keyword>
<dbReference type="RefSeq" id="WP_277577566.1">
    <property type="nucleotide sequence ID" value="NZ_JANRMI010000002.1"/>
</dbReference>
<evidence type="ECO:0000256" key="4">
    <source>
        <dbReference type="ARBA" id="ARBA00023136"/>
    </source>
</evidence>
<dbReference type="Pfam" id="PF01103">
    <property type="entry name" value="Omp85"/>
    <property type="match status" value="1"/>
</dbReference>
<protein>
    <submittedName>
        <fullName evidence="8">BamA/TamA family outer membrane protein</fullName>
    </submittedName>
</protein>
<keyword evidence="4" id="KW-0472">Membrane</keyword>
<dbReference type="InterPro" id="IPR034746">
    <property type="entry name" value="POTRA"/>
</dbReference>
<dbReference type="Proteomes" id="UP001152321">
    <property type="component" value="Unassembled WGS sequence"/>
</dbReference>
<name>A0ABT6DH10_9BACT</name>
<evidence type="ECO:0000256" key="1">
    <source>
        <dbReference type="ARBA" id="ARBA00004370"/>
    </source>
</evidence>
<feature type="domain" description="POTRA" evidence="7">
    <location>
        <begin position="419"/>
        <end position="500"/>
    </location>
</feature>
<dbReference type="Gene3D" id="2.40.160.50">
    <property type="entry name" value="membrane protein fhac: a member of the omp85/tpsb transporter family"/>
    <property type="match status" value="1"/>
</dbReference>
<dbReference type="InterPro" id="IPR039910">
    <property type="entry name" value="D15-like"/>
</dbReference>
<evidence type="ECO:0000313" key="8">
    <source>
        <dbReference type="EMBL" id="MDG0816088.1"/>
    </source>
</evidence>
<evidence type="ECO:0000256" key="6">
    <source>
        <dbReference type="SAM" id="SignalP"/>
    </source>
</evidence>
<comment type="subcellular location">
    <subcellularLocation>
        <location evidence="1">Membrane</location>
    </subcellularLocation>
</comment>
<evidence type="ECO:0000256" key="3">
    <source>
        <dbReference type="ARBA" id="ARBA00022729"/>
    </source>
</evidence>
<reference evidence="8" key="1">
    <citation type="submission" date="2022-08" db="EMBL/GenBank/DDBJ databases">
        <title>Novel Bdellovibrio Species Isolated from Svalbard: Designation Bdellovibrio svalbardensis.</title>
        <authorList>
            <person name="Mitchell R.J."/>
            <person name="Choi S.Y."/>
        </authorList>
    </citation>
    <scope>NUCLEOTIDE SEQUENCE</scope>
    <source>
        <strain evidence="8">PAP01</strain>
    </source>
</reference>
<feature type="signal peptide" evidence="6">
    <location>
        <begin position="1"/>
        <end position="25"/>
    </location>
</feature>
<dbReference type="InterPro" id="IPR000184">
    <property type="entry name" value="Bac_surfAg_D15"/>
</dbReference>
<feature type="domain" description="POTRA" evidence="7">
    <location>
        <begin position="92"/>
        <end position="169"/>
    </location>
</feature>
<comment type="caution">
    <text evidence="8">The sequence shown here is derived from an EMBL/GenBank/DDBJ whole genome shotgun (WGS) entry which is preliminary data.</text>
</comment>
<keyword evidence="3 6" id="KW-0732">Signal</keyword>